<protein>
    <submittedName>
        <fullName evidence="1">Uncharacterized protein</fullName>
    </submittedName>
</protein>
<comment type="caution">
    <text evidence="1">The sequence shown here is derived from an EMBL/GenBank/DDBJ whole genome shotgun (WGS) entry which is preliminary data.</text>
</comment>
<proteinExistence type="predicted"/>
<dbReference type="AlphaFoldDB" id="A0AAW0TPT1"/>
<gene>
    <name evidence="1" type="ORF">O3P69_008923</name>
</gene>
<dbReference type="Proteomes" id="UP001487740">
    <property type="component" value="Unassembled WGS sequence"/>
</dbReference>
<keyword evidence="2" id="KW-1185">Reference proteome</keyword>
<sequence length="78" mass="9260">MDLQSLQYQMWLAVKRHQALIGRRQEEPHNLAVQKEILDVLYQLISINESQKLVVARLREERQQHQQVKAGEGEWPTQ</sequence>
<evidence type="ECO:0000313" key="1">
    <source>
        <dbReference type="EMBL" id="KAK8389547.1"/>
    </source>
</evidence>
<evidence type="ECO:0000313" key="2">
    <source>
        <dbReference type="Proteomes" id="UP001487740"/>
    </source>
</evidence>
<accession>A0AAW0TPT1</accession>
<name>A0AAW0TPT1_SCYPA</name>
<organism evidence="1 2">
    <name type="scientific">Scylla paramamosain</name>
    <name type="common">Mud crab</name>
    <dbReference type="NCBI Taxonomy" id="85552"/>
    <lineage>
        <taxon>Eukaryota</taxon>
        <taxon>Metazoa</taxon>
        <taxon>Ecdysozoa</taxon>
        <taxon>Arthropoda</taxon>
        <taxon>Crustacea</taxon>
        <taxon>Multicrustacea</taxon>
        <taxon>Malacostraca</taxon>
        <taxon>Eumalacostraca</taxon>
        <taxon>Eucarida</taxon>
        <taxon>Decapoda</taxon>
        <taxon>Pleocyemata</taxon>
        <taxon>Brachyura</taxon>
        <taxon>Eubrachyura</taxon>
        <taxon>Portunoidea</taxon>
        <taxon>Portunidae</taxon>
        <taxon>Portuninae</taxon>
        <taxon>Scylla</taxon>
    </lineage>
</organism>
<reference evidence="1 2" key="1">
    <citation type="submission" date="2023-03" db="EMBL/GenBank/DDBJ databases">
        <title>High-quality genome of Scylla paramamosain provides insights in environmental adaptation.</title>
        <authorList>
            <person name="Zhang L."/>
        </authorList>
    </citation>
    <scope>NUCLEOTIDE SEQUENCE [LARGE SCALE GENOMIC DNA]</scope>
    <source>
        <strain evidence="1">LZ_2023a</strain>
        <tissue evidence="1">Muscle</tissue>
    </source>
</reference>
<dbReference type="EMBL" id="JARAKH010000027">
    <property type="protein sequence ID" value="KAK8389547.1"/>
    <property type="molecule type" value="Genomic_DNA"/>
</dbReference>